<evidence type="ECO:0000313" key="2">
    <source>
        <dbReference type="Proteomes" id="UP001153069"/>
    </source>
</evidence>
<protein>
    <submittedName>
        <fullName evidence="1">Uncharacterized protein</fullName>
    </submittedName>
</protein>
<comment type="caution">
    <text evidence="1">The sequence shown here is derived from an EMBL/GenBank/DDBJ whole genome shotgun (WGS) entry which is preliminary data.</text>
</comment>
<organism evidence="1 2">
    <name type="scientific">Seminavis robusta</name>
    <dbReference type="NCBI Taxonomy" id="568900"/>
    <lineage>
        <taxon>Eukaryota</taxon>
        <taxon>Sar</taxon>
        <taxon>Stramenopiles</taxon>
        <taxon>Ochrophyta</taxon>
        <taxon>Bacillariophyta</taxon>
        <taxon>Bacillariophyceae</taxon>
        <taxon>Bacillariophycidae</taxon>
        <taxon>Naviculales</taxon>
        <taxon>Naviculaceae</taxon>
        <taxon>Seminavis</taxon>
    </lineage>
</organism>
<dbReference type="EMBL" id="CAICTM010000829">
    <property type="protein sequence ID" value="CAB9517098.1"/>
    <property type="molecule type" value="Genomic_DNA"/>
</dbReference>
<reference evidence="1" key="1">
    <citation type="submission" date="2020-06" db="EMBL/GenBank/DDBJ databases">
        <authorList>
            <consortium name="Plant Systems Biology data submission"/>
        </authorList>
    </citation>
    <scope>NUCLEOTIDE SEQUENCE</scope>
    <source>
        <strain evidence="1">D6</strain>
    </source>
</reference>
<gene>
    <name evidence="1" type="ORF">SEMRO_830_G208290.1</name>
</gene>
<dbReference type="AlphaFoldDB" id="A0A9N8EA81"/>
<accession>A0A9N8EA81</accession>
<evidence type="ECO:0000313" key="1">
    <source>
        <dbReference type="EMBL" id="CAB9517098.1"/>
    </source>
</evidence>
<sequence length="169" mass="18298">MHRVHTHLARTARLASRARSVRISLAVISDPSSTSSRITSNSCSRSFATDKKPDWMIEAELEAIAATNARAIKQGTANDVVMGKLKHELDGEIISNAIKLEEKLVMIIQKCNDAKSGAMVDARGRAVYNALRKKALATRQDLITQKEAAGMVTDATSMVESAHPIPASM</sequence>
<keyword evidence="2" id="KW-1185">Reference proteome</keyword>
<dbReference type="Proteomes" id="UP001153069">
    <property type="component" value="Unassembled WGS sequence"/>
</dbReference>
<proteinExistence type="predicted"/>
<name>A0A9N8EA81_9STRA</name>
<dbReference type="OrthoDB" id="223680at2759"/>